<organism evidence="10 11">
    <name type="scientific">Trachymyrmex septentrionalis</name>
    <dbReference type="NCBI Taxonomy" id="34720"/>
    <lineage>
        <taxon>Eukaryota</taxon>
        <taxon>Metazoa</taxon>
        <taxon>Ecdysozoa</taxon>
        <taxon>Arthropoda</taxon>
        <taxon>Hexapoda</taxon>
        <taxon>Insecta</taxon>
        <taxon>Pterygota</taxon>
        <taxon>Neoptera</taxon>
        <taxon>Endopterygota</taxon>
        <taxon>Hymenoptera</taxon>
        <taxon>Apocrita</taxon>
        <taxon>Aculeata</taxon>
        <taxon>Formicoidea</taxon>
        <taxon>Formicidae</taxon>
        <taxon>Myrmicinae</taxon>
        <taxon>Trachymyrmex</taxon>
    </lineage>
</organism>
<evidence type="ECO:0000256" key="8">
    <source>
        <dbReference type="ARBA" id="ARBA00023049"/>
    </source>
</evidence>
<evidence type="ECO:0000256" key="5">
    <source>
        <dbReference type="ARBA" id="ARBA00022729"/>
    </source>
</evidence>
<comment type="cofactor">
    <cofactor evidence="1">
        <name>Zn(2+)</name>
        <dbReference type="ChEBI" id="CHEBI:29105"/>
    </cofactor>
</comment>
<evidence type="ECO:0000313" key="11">
    <source>
        <dbReference type="Proteomes" id="UP000078541"/>
    </source>
</evidence>
<dbReference type="PANTHER" id="PTHR10201:SF291">
    <property type="entry name" value="MATRIX METALLOPROTEINASE 1, ISOFORM C-RELATED"/>
    <property type="match status" value="1"/>
</dbReference>
<gene>
    <name evidence="10" type="ORF">ALC56_15314</name>
</gene>
<dbReference type="GO" id="GO:0030198">
    <property type="term" value="P:extracellular matrix organization"/>
    <property type="evidence" value="ECO:0007669"/>
    <property type="project" value="TreeGrafter"/>
</dbReference>
<accession>A0A195ER44</accession>
<keyword evidence="5" id="KW-0732">Signal</keyword>
<evidence type="ECO:0000256" key="3">
    <source>
        <dbReference type="ARBA" id="ARBA00022670"/>
    </source>
</evidence>
<keyword evidence="7" id="KW-0862">Zinc</keyword>
<evidence type="ECO:0000256" key="4">
    <source>
        <dbReference type="ARBA" id="ARBA00022723"/>
    </source>
</evidence>
<dbReference type="Gene3D" id="3.40.390.10">
    <property type="entry name" value="Collagenase (Catalytic Domain)"/>
    <property type="match status" value="1"/>
</dbReference>
<dbReference type="Proteomes" id="UP000078541">
    <property type="component" value="Unassembled WGS sequence"/>
</dbReference>
<evidence type="ECO:0000256" key="1">
    <source>
        <dbReference type="ARBA" id="ARBA00001947"/>
    </source>
</evidence>
<dbReference type="SUPFAM" id="SSF55486">
    <property type="entry name" value="Metalloproteases ('zincins'), catalytic domain"/>
    <property type="match status" value="1"/>
</dbReference>
<dbReference type="GO" id="GO:0005615">
    <property type="term" value="C:extracellular space"/>
    <property type="evidence" value="ECO:0007669"/>
    <property type="project" value="TreeGrafter"/>
</dbReference>
<keyword evidence="6" id="KW-0378">Hydrolase</keyword>
<sequence>MYADRKHNEEICSASFDGPNGILAHAFYPSNVLNYTAEIHVDSAELWRIYLSEKPAVNKHYLLYTLTHDIGHPLSHSSREDSIMFAFAGNNNNKIIKLNIEDILAIQQLYRIKNYFMTNNNNNYTTANYRNYDK</sequence>
<dbReference type="AlphaFoldDB" id="A0A195ER44"/>
<evidence type="ECO:0000259" key="9">
    <source>
        <dbReference type="Pfam" id="PF00413"/>
    </source>
</evidence>
<protein>
    <submittedName>
        <fullName evidence="10">Matrilysin</fullName>
    </submittedName>
</protein>
<dbReference type="EMBL" id="KQ982026">
    <property type="protein sequence ID" value="KYN30387.1"/>
    <property type="molecule type" value="Genomic_DNA"/>
</dbReference>
<evidence type="ECO:0000256" key="2">
    <source>
        <dbReference type="ARBA" id="ARBA00010370"/>
    </source>
</evidence>
<dbReference type="GO" id="GO:0030574">
    <property type="term" value="P:collagen catabolic process"/>
    <property type="evidence" value="ECO:0007669"/>
    <property type="project" value="TreeGrafter"/>
</dbReference>
<comment type="similarity">
    <text evidence="2">Belongs to the peptidase M10A family.</text>
</comment>
<keyword evidence="3" id="KW-0645">Protease</keyword>
<dbReference type="PANTHER" id="PTHR10201">
    <property type="entry name" value="MATRIX METALLOPROTEINASE"/>
    <property type="match status" value="1"/>
</dbReference>
<dbReference type="GO" id="GO:0006508">
    <property type="term" value="P:proteolysis"/>
    <property type="evidence" value="ECO:0007669"/>
    <property type="project" value="UniProtKB-KW"/>
</dbReference>
<keyword evidence="11" id="KW-1185">Reference proteome</keyword>
<proteinExistence type="inferred from homology"/>
<dbReference type="GO" id="GO:0031012">
    <property type="term" value="C:extracellular matrix"/>
    <property type="evidence" value="ECO:0007669"/>
    <property type="project" value="InterPro"/>
</dbReference>
<dbReference type="InterPro" id="IPR001818">
    <property type="entry name" value="Pept_M10_metallopeptidase"/>
</dbReference>
<evidence type="ECO:0000313" key="10">
    <source>
        <dbReference type="EMBL" id="KYN30387.1"/>
    </source>
</evidence>
<reference evidence="10 11" key="1">
    <citation type="submission" date="2016-03" db="EMBL/GenBank/DDBJ databases">
        <title>Trachymyrmex septentrionalis WGS genome.</title>
        <authorList>
            <person name="Nygaard S."/>
            <person name="Hu H."/>
            <person name="Boomsma J."/>
            <person name="Zhang G."/>
        </authorList>
    </citation>
    <scope>NUCLEOTIDE SEQUENCE [LARGE SCALE GENOMIC DNA]</scope>
    <source>
        <strain evidence="10">Tsep2-gDNA-1</strain>
        <tissue evidence="10">Whole body</tissue>
    </source>
</reference>
<dbReference type="STRING" id="34720.A0A195ER44"/>
<keyword evidence="8" id="KW-0482">Metalloprotease</keyword>
<dbReference type="GO" id="GO:0004222">
    <property type="term" value="F:metalloendopeptidase activity"/>
    <property type="evidence" value="ECO:0007669"/>
    <property type="project" value="InterPro"/>
</dbReference>
<name>A0A195ER44_9HYME</name>
<dbReference type="GO" id="GO:0008270">
    <property type="term" value="F:zinc ion binding"/>
    <property type="evidence" value="ECO:0007669"/>
    <property type="project" value="InterPro"/>
</dbReference>
<feature type="domain" description="Peptidase M10 metallopeptidase" evidence="9">
    <location>
        <begin position="5"/>
        <end position="110"/>
    </location>
</feature>
<keyword evidence="4" id="KW-0479">Metal-binding</keyword>
<dbReference type="Pfam" id="PF00413">
    <property type="entry name" value="Peptidase_M10"/>
    <property type="match status" value="1"/>
</dbReference>
<evidence type="ECO:0000256" key="7">
    <source>
        <dbReference type="ARBA" id="ARBA00022833"/>
    </source>
</evidence>
<dbReference type="InterPro" id="IPR024079">
    <property type="entry name" value="MetalloPept_cat_dom_sf"/>
</dbReference>
<evidence type="ECO:0000256" key="6">
    <source>
        <dbReference type="ARBA" id="ARBA00022801"/>
    </source>
</evidence>